<evidence type="ECO:0000313" key="3">
    <source>
        <dbReference type="Proteomes" id="UP000000576"/>
    </source>
</evidence>
<proteinExistence type="predicted"/>
<sequence length="175" mass="18723">MIIRHVAKALPPCNMPDDVPRALDEAIDRQSASHTHCRHADSVVPMRALFDRCRDCGAARLFIAAQVRTLLQCAKAVRLPASSRLAVDGCKRQFTAVGVALTLFRSPERFRKPAKPAAAPDAALSVVFVVVHVDVDECAAPLAAALAGGRRSGLSAGSEAASGGRWMPLHRSPRR</sequence>
<feature type="compositionally biased region" description="Low complexity" evidence="1">
    <location>
        <begin position="155"/>
        <end position="165"/>
    </location>
</feature>
<accession>A0AAI7ZGJ6</accession>
<gene>
    <name evidence="2" type="ordered locus">XAC2787</name>
</gene>
<protein>
    <submittedName>
        <fullName evidence="2">Uncharacterized protein</fullName>
    </submittedName>
</protein>
<dbReference type="KEGG" id="xac:XAC2787"/>
<evidence type="ECO:0000313" key="2">
    <source>
        <dbReference type="EMBL" id="AAM37632.1"/>
    </source>
</evidence>
<dbReference type="EMBL" id="AE008923">
    <property type="protein sequence ID" value="AAM37632.1"/>
    <property type="molecule type" value="Genomic_DNA"/>
</dbReference>
<dbReference type="AlphaFoldDB" id="A0AAI7ZGJ6"/>
<organism evidence="2 3">
    <name type="scientific">Xanthomonas axonopodis pv. citri (strain 306)</name>
    <dbReference type="NCBI Taxonomy" id="190486"/>
    <lineage>
        <taxon>Bacteria</taxon>
        <taxon>Pseudomonadati</taxon>
        <taxon>Pseudomonadota</taxon>
        <taxon>Gammaproteobacteria</taxon>
        <taxon>Lysobacterales</taxon>
        <taxon>Lysobacteraceae</taxon>
        <taxon>Xanthomonas</taxon>
    </lineage>
</organism>
<feature type="region of interest" description="Disordered" evidence="1">
    <location>
        <begin position="155"/>
        <end position="175"/>
    </location>
</feature>
<dbReference type="Proteomes" id="UP000000576">
    <property type="component" value="Chromosome"/>
</dbReference>
<name>A0AAI7ZGJ6_XANAC</name>
<evidence type="ECO:0000256" key="1">
    <source>
        <dbReference type="SAM" id="MobiDB-lite"/>
    </source>
</evidence>
<reference evidence="2 3" key="1">
    <citation type="journal article" date="2002" name="Nature">
        <title>Comparison of the genomes of two Xanthomonas pathogens with differing host specificities.</title>
        <authorList>
            <person name="da Silva A.C."/>
            <person name="Ferro J.A."/>
            <person name="Reinach F.C."/>
            <person name="Farah C.S."/>
            <person name="Furlan L.R."/>
            <person name="Quaggio R.B."/>
            <person name="Monteiro-Vitorello C.B."/>
            <person name="Van Sluys M.A."/>
            <person name="Almeida N.F."/>
            <person name="Alves L.M."/>
            <person name="do Amaral A.M."/>
            <person name="Bertolini M.C."/>
            <person name="Camargo L.E."/>
            <person name="Camarotte G."/>
            <person name="Cannavan F."/>
            <person name="Cardozo J."/>
            <person name="Chambergo F."/>
            <person name="Ciapina L.P."/>
            <person name="Cicarelli R.M."/>
            <person name="Coutinho L.L."/>
            <person name="Cursino-Santos J.R."/>
            <person name="El-Dorry H."/>
            <person name="Faria J.B."/>
            <person name="Ferreira A.J."/>
            <person name="Ferreira R.C."/>
            <person name="Ferro M.I."/>
            <person name="Formighieri E.F."/>
            <person name="Franco M.C."/>
            <person name="Greggio C.C."/>
            <person name="Gruber A."/>
            <person name="Katsuyama A.M."/>
            <person name="Kishi L.T."/>
            <person name="Leite R.P."/>
            <person name="Lemos E.G."/>
            <person name="Lemos M.V."/>
            <person name="Locali E.C."/>
            <person name="Machado M.A."/>
            <person name="Madeira A.M."/>
            <person name="Martinez-Rossi N.M."/>
            <person name="Martins E.C."/>
            <person name="Meidanis J."/>
            <person name="Menck C.F."/>
            <person name="Miyaki C.Y."/>
            <person name="Moon D.H."/>
            <person name="Moreira L.M."/>
            <person name="Novo M.T."/>
            <person name="Okura V.K."/>
            <person name="Oliveira M.C."/>
            <person name="Oliveira V.R."/>
            <person name="Pereira H.A."/>
            <person name="Rossi A."/>
            <person name="Sena J.A."/>
            <person name="Silva C."/>
            <person name="de Souza R.F."/>
            <person name="Spinola L.A."/>
            <person name="Takita M.A."/>
            <person name="Tamura R.E."/>
            <person name="Teixeira E.C."/>
            <person name="Tezza R.I."/>
            <person name="Trindade dos Santos M."/>
            <person name="Truffi D."/>
            <person name="Tsai S.M."/>
            <person name="White F.F."/>
            <person name="Setubal J.C."/>
            <person name="Kitajima J.P."/>
        </authorList>
    </citation>
    <scope>NUCLEOTIDE SEQUENCE [LARGE SCALE GENOMIC DNA]</scope>
    <source>
        <strain evidence="2 3">306</strain>
    </source>
</reference>